<keyword evidence="7" id="KW-1185">Reference proteome</keyword>
<sequence>MSLFGSQQWWMKQQNPITHVCGFYHTFHDRPGRQFLAPLSINAHATIIASTSRTTLTQTFRSPSSPVKELKYAFPLYEGVSVVGFVCTVNNDRVIRGVVKERSEARQTYDDAVAQGQVAGLLEQSFEASDVFTTTIGNIPADASLKVEITYLGELKHDAQVDGIRFTIPTSIAPRYGSYPGDLLQSTQFGATKGISITVDAEMPGGSQIKSVQSPSHPIAVTVGSTSVGAAKGAEMSLQKASATLSLGTSELDKDFILHVVATNTANPVAVLETHPTIPNHRALMATLVPKFNLPSSKPEIVFVCDRSGSMGDGKRIPNLQTALHLFLKSLPLGVKFNICSFGSHWDFMFPEGSRTYDASSLAHATQYVNSISANYGGTEMRMPLQDTFKRRYKDMDLEVFMLTDGEIWDQQQVFGMINTHVAESEGAIRVFSLGIGNDVSHALIEGIAQAGNGFSQSVADDESMNSKVIRMLKASLTPHVKDYTLEIKYGKEDESSSTTEVDDDFELVERVQDALVIDVGEVDSEKTQPEQAPERAPKQPISLFDEAADFDTETTEPGLDTSAGGKYSHVPRVAEPKILQAPFVIPPLFPFSRTSVYLLLSPEASRRTPKSVVLRGTCPSGPLELEIPVTVLAEPGETIHQLAARKAVRELEEGRGWIYHAKDSKEKDAALLRTKHFGRFSDMVEREAVRLGVEYQVGGKWCSFVAVEKDQDVNMSRDSTAQAEHNVRQGSQFHQAFYQQQHLRRAMTKTASPFGQQFQATVSTQPFQQAQRAQGFASAQYSGSGGGGFGAQAKAMSGGLFGAAMHPAGGLFGSSSPSGGGLFGNASAPPPPPPSGGALFGACAPAPSAPAPLFGSAAPPPPAPGGLFGTTAFGSPSPTSAGGRFGSASSARPASYLFGSTGSKPSPFGSPAPQASPAKPSVAPYRWTPASSADKGPTVYVTPEQLAQYEQEMNQAAAMPLPDEDDSGDEGAPMAQASAQGKKSSSDKLEAIVALQQFSGQWEGTEELLTLLGLDKQAVAAKIKDLGLMDKGDDVIATALVLAYLQTQLDERKDEWEMMAEKAKLWLKDQGVDFDALL</sequence>
<evidence type="ECO:0000256" key="2">
    <source>
        <dbReference type="ARBA" id="ARBA00023132"/>
    </source>
</evidence>
<dbReference type="Proteomes" id="UP001322138">
    <property type="component" value="Unassembled WGS sequence"/>
</dbReference>
<feature type="region of interest" description="Disordered" evidence="3">
    <location>
        <begin position="823"/>
        <end position="842"/>
    </location>
</feature>
<dbReference type="GeneID" id="87894603"/>
<accession>A0ABR0G0X8</accession>
<dbReference type="RefSeq" id="XP_062738356.1">
    <property type="nucleotide sequence ID" value="XM_062875121.1"/>
</dbReference>
<dbReference type="SMART" id="SM00609">
    <property type="entry name" value="VIT"/>
    <property type="match status" value="1"/>
</dbReference>
<dbReference type="PANTHER" id="PTHR45737">
    <property type="entry name" value="VON WILLEBRAND FACTOR A DOMAIN-CONTAINING PROTEIN 5A"/>
    <property type="match status" value="1"/>
</dbReference>
<evidence type="ECO:0000259" key="5">
    <source>
        <dbReference type="PROSITE" id="PS51468"/>
    </source>
</evidence>
<dbReference type="EMBL" id="JAFFGZ010000001">
    <property type="protein sequence ID" value="KAK4649381.1"/>
    <property type="molecule type" value="Genomic_DNA"/>
</dbReference>
<dbReference type="Gene3D" id="3.40.50.410">
    <property type="entry name" value="von Willebrand factor, type A domain"/>
    <property type="match status" value="1"/>
</dbReference>
<dbReference type="PANTHER" id="PTHR45737:SF6">
    <property type="entry name" value="VON WILLEBRAND FACTOR A DOMAIN-CONTAINING PROTEIN 5A"/>
    <property type="match status" value="1"/>
</dbReference>
<dbReference type="InterPro" id="IPR025574">
    <property type="entry name" value="Nucleoporin_FG_rpt"/>
</dbReference>
<comment type="caution">
    <text evidence="6">The sequence shown here is derived from an EMBL/GenBank/DDBJ whole genome shotgun (WGS) entry which is preliminary data.</text>
</comment>
<dbReference type="InterPro" id="IPR002035">
    <property type="entry name" value="VWF_A"/>
</dbReference>
<keyword evidence="2" id="KW-0509">mRNA transport</keyword>
<comment type="subcellular location">
    <subcellularLocation>
        <location evidence="1">Nucleus</location>
        <location evidence="1">Nuclear pore complex</location>
    </subcellularLocation>
</comment>
<dbReference type="SMART" id="SM00327">
    <property type="entry name" value="VWA"/>
    <property type="match status" value="1"/>
</dbReference>
<dbReference type="Pfam" id="PF13634">
    <property type="entry name" value="Nucleoporin_FG"/>
    <property type="match status" value="1"/>
</dbReference>
<feature type="domain" description="VWFA" evidence="4">
    <location>
        <begin position="300"/>
        <end position="481"/>
    </location>
</feature>
<dbReference type="PROSITE" id="PS50234">
    <property type="entry name" value="VWFA"/>
    <property type="match status" value="1"/>
</dbReference>
<evidence type="ECO:0000256" key="1">
    <source>
        <dbReference type="ARBA" id="ARBA00004567"/>
    </source>
</evidence>
<evidence type="ECO:0000256" key="3">
    <source>
        <dbReference type="SAM" id="MobiDB-lite"/>
    </source>
</evidence>
<organism evidence="6 7">
    <name type="scientific">Podospora bellae-mahoneyi</name>
    <dbReference type="NCBI Taxonomy" id="2093777"/>
    <lineage>
        <taxon>Eukaryota</taxon>
        <taxon>Fungi</taxon>
        <taxon>Dikarya</taxon>
        <taxon>Ascomycota</taxon>
        <taxon>Pezizomycotina</taxon>
        <taxon>Sordariomycetes</taxon>
        <taxon>Sordariomycetidae</taxon>
        <taxon>Sordariales</taxon>
        <taxon>Podosporaceae</taxon>
        <taxon>Podospora</taxon>
    </lineage>
</organism>
<keyword evidence="2" id="KW-0906">Nuclear pore complex</keyword>
<dbReference type="SUPFAM" id="SSF53300">
    <property type="entry name" value="vWA-like"/>
    <property type="match status" value="1"/>
</dbReference>
<reference evidence="6 7" key="1">
    <citation type="journal article" date="2023" name="bioRxiv">
        <title>High-quality genome assemblies of four members of thePodospora anserinaspecies complex.</title>
        <authorList>
            <person name="Ament-Velasquez S.L."/>
            <person name="Vogan A.A."/>
            <person name="Wallerman O."/>
            <person name="Hartmann F."/>
            <person name="Gautier V."/>
            <person name="Silar P."/>
            <person name="Giraud T."/>
            <person name="Johannesson H."/>
        </authorList>
    </citation>
    <scope>NUCLEOTIDE SEQUENCE [LARGE SCALE GENOMIC DNA]</scope>
    <source>
        <strain evidence="6 7">CBS 112042</strain>
    </source>
</reference>
<feature type="domain" description="VIT" evidence="5">
    <location>
        <begin position="22"/>
        <end position="153"/>
    </location>
</feature>
<feature type="region of interest" description="Disordered" evidence="3">
    <location>
        <begin position="854"/>
        <end position="939"/>
    </location>
</feature>
<dbReference type="PROSITE" id="PS51468">
    <property type="entry name" value="VIT"/>
    <property type="match status" value="1"/>
</dbReference>
<protein>
    <submittedName>
        <fullName evidence="6">Uncharacterized protein</fullName>
    </submittedName>
</protein>
<keyword evidence="2" id="KW-0539">Nucleus</keyword>
<evidence type="ECO:0000313" key="7">
    <source>
        <dbReference type="Proteomes" id="UP001322138"/>
    </source>
</evidence>
<keyword evidence="2" id="KW-0811">Translocation</keyword>
<feature type="compositionally biased region" description="Low complexity" evidence="3">
    <location>
        <begin position="912"/>
        <end position="925"/>
    </location>
</feature>
<keyword evidence="2" id="KW-0653">Protein transport</keyword>
<dbReference type="InterPro" id="IPR013694">
    <property type="entry name" value="VIT"/>
</dbReference>
<evidence type="ECO:0000259" key="4">
    <source>
        <dbReference type="PROSITE" id="PS50234"/>
    </source>
</evidence>
<name>A0ABR0G0X8_9PEZI</name>
<dbReference type="Pfam" id="PF08487">
    <property type="entry name" value="VIT"/>
    <property type="match status" value="1"/>
</dbReference>
<proteinExistence type="predicted"/>
<gene>
    <name evidence="6" type="ORF">QC761_118380</name>
</gene>
<evidence type="ECO:0000313" key="6">
    <source>
        <dbReference type="EMBL" id="KAK4649381.1"/>
    </source>
</evidence>
<keyword evidence="2" id="KW-0813">Transport</keyword>
<dbReference type="Pfam" id="PF13768">
    <property type="entry name" value="VWA_3"/>
    <property type="match status" value="1"/>
</dbReference>
<feature type="region of interest" description="Disordered" evidence="3">
    <location>
        <begin position="960"/>
        <end position="984"/>
    </location>
</feature>
<feature type="compositionally biased region" description="Low complexity" evidence="3">
    <location>
        <begin position="881"/>
        <end position="896"/>
    </location>
</feature>
<dbReference type="InterPro" id="IPR036465">
    <property type="entry name" value="vWFA_dom_sf"/>
</dbReference>